<sequence length="374" mass="40373">MATHALVAVAVLLVVCAPPGALAQTVQVWSLCSPANYTAGSPYGARVRGVLRDVVAAAGRSRYGYATVVRSPREEEEPPDGLALCYANAGPPVVCRLCLRMAAGNLTLACPHAASAAILYNNCLLQYTDSAGGERQLARWEADTVQRFSFYNNNMNSAGETDRYGPALNRLMQRLAPAEAGANGQPRPQATFGQTNITANESLYGFAQCVAVLSPDDCRLCLQRIAASLPVTKGGRAYSLTCYTRFEVVPFYMPPNTTRIIVAPTPAPSSSSTSSSQPAADSSSSSSRGDLEDIWRKEEIKARQRSRDRYILEGDLNAGYFKAIANQKRRRKQILMLEGDSGVVEEDSCYLGQLAVCCSDPVKGIVLQMVRKLE</sequence>
<dbReference type="PaxDb" id="4565-Traes_5DL_8ABDA5A51.1"/>
<dbReference type="PROSITE" id="PS51473">
    <property type="entry name" value="GNK2"/>
    <property type="match status" value="2"/>
</dbReference>
<dbReference type="Gramene" id="TraesCS5B03G0719800.1">
    <property type="protein sequence ID" value="TraesCS5B03G0719800.1.CDS"/>
    <property type="gene ID" value="TraesCS5B03G0719800"/>
</dbReference>
<evidence type="ECO:0000313" key="7">
    <source>
        <dbReference type="Proteomes" id="UP000019116"/>
    </source>
</evidence>
<keyword evidence="1 4" id="KW-0732">Signal</keyword>
<keyword evidence="2" id="KW-0677">Repeat</keyword>
<dbReference type="AlphaFoldDB" id="A0A3B6LPG1"/>
<feature type="signal peptide" evidence="4">
    <location>
        <begin position="1"/>
        <end position="23"/>
    </location>
</feature>
<accession>A0A3B6LPG1</accession>
<dbReference type="CDD" id="cd23509">
    <property type="entry name" value="Gnk2-like"/>
    <property type="match status" value="2"/>
</dbReference>
<dbReference type="SMR" id="A0A3B6LPG1"/>
<dbReference type="InterPro" id="IPR038408">
    <property type="entry name" value="GNK2_sf"/>
</dbReference>
<evidence type="ECO:0000256" key="2">
    <source>
        <dbReference type="ARBA" id="ARBA00022737"/>
    </source>
</evidence>
<dbReference type="PANTHER" id="PTHR32099">
    <property type="entry name" value="CYSTEINE-RICH REPEAT SECRETORY PROTEIN"/>
    <property type="match status" value="1"/>
</dbReference>
<dbReference type="PANTHER" id="PTHR32099:SF42">
    <property type="entry name" value="CYSTEINE-RICH RECEPTOR-LIKE PROTEIN KINASE 9-RELATED"/>
    <property type="match status" value="1"/>
</dbReference>
<name>A0A3B6LPG1_WHEAT</name>
<dbReference type="EnsemblPlants" id="TraesCS5B02G276900.1">
    <property type="protein sequence ID" value="TraesCS5B02G276900.1"/>
    <property type="gene ID" value="TraesCS5B02G276900"/>
</dbReference>
<feature type="domain" description="Gnk2-homologous" evidence="5">
    <location>
        <begin position="146"/>
        <end position="251"/>
    </location>
</feature>
<dbReference type="GeneID" id="123116454"/>
<feature type="domain" description="Gnk2-homologous" evidence="5">
    <location>
        <begin position="25"/>
        <end position="132"/>
    </location>
</feature>
<protein>
    <recommendedName>
        <fullName evidence="5">Gnk2-homologous domain-containing protein</fullName>
    </recommendedName>
</protein>
<reference evidence="6" key="2">
    <citation type="submission" date="2018-10" db="UniProtKB">
        <authorList>
            <consortium name="EnsemblPlants"/>
        </authorList>
    </citation>
    <scope>IDENTIFICATION</scope>
</reference>
<reference evidence="6" key="1">
    <citation type="submission" date="2018-08" db="EMBL/GenBank/DDBJ databases">
        <authorList>
            <person name="Rossello M."/>
        </authorList>
    </citation>
    <scope>NUCLEOTIDE SEQUENCE [LARGE SCALE GENOMIC DNA]</scope>
    <source>
        <strain evidence="6">cv. Chinese Spring</strain>
    </source>
</reference>
<dbReference type="Pfam" id="PF01657">
    <property type="entry name" value="Stress-antifung"/>
    <property type="match status" value="2"/>
</dbReference>
<dbReference type="STRING" id="4565.A0A3B6LPG1"/>
<evidence type="ECO:0000256" key="3">
    <source>
        <dbReference type="SAM" id="MobiDB-lite"/>
    </source>
</evidence>
<evidence type="ECO:0000256" key="4">
    <source>
        <dbReference type="SAM" id="SignalP"/>
    </source>
</evidence>
<evidence type="ECO:0000313" key="6">
    <source>
        <dbReference type="EnsemblPlants" id="TraesCS5B02G276900.1"/>
    </source>
</evidence>
<dbReference type="Gene3D" id="3.30.430.20">
    <property type="entry name" value="Gnk2 domain, C-X8-C-X2-C motif"/>
    <property type="match status" value="2"/>
</dbReference>
<evidence type="ECO:0000256" key="1">
    <source>
        <dbReference type="ARBA" id="ARBA00022729"/>
    </source>
</evidence>
<dbReference type="Proteomes" id="UP000019116">
    <property type="component" value="Chromosome 5B"/>
</dbReference>
<gene>
    <name evidence="6" type="primary">LOC123116454</name>
</gene>
<evidence type="ECO:0000259" key="5">
    <source>
        <dbReference type="PROSITE" id="PS51473"/>
    </source>
</evidence>
<feature type="chain" id="PRO_5043177224" description="Gnk2-homologous domain-containing protein" evidence="4">
    <location>
        <begin position="24"/>
        <end position="374"/>
    </location>
</feature>
<feature type="compositionally biased region" description="Low complexity" evidence="3">
    <location>
        <begin position="268"/>
        <end position="287"/>
    </location>
</feature>
<dbReference type="RefSeq" id="XP_044393341.1">
    <property type="nucleotide sequence ID" value="XM_044537406.1"/>
</dbReference>
<dbReference type="Gramene" id="TraesNOR5B03G02947490.1">
    <property type="protein sequence ID" value="TraesNOR5B03G02947490.1"/>
    <property type="gene ID" value="TraesNOR5B03G02947490"/>
</dbReference>
<dbReference type="Gramene" id="TraesCS5B02G276900.1">
    <property type="protein sequence ID" value="TraesCS5B02G276900.1"/>
    <property type="gene ID" value="TraesCS5B02G276900"/>
</dbReference>
<feature type="region of interest" description="Disordered" evidence="3">
    <location>
        <begin position="263"/>
        <end position="290"/>
    </location>
</feature>
<organism evidence="6">
    <name type="scientific">Triticum aestivum</name>
    <name type="common">Wheat</name>
    <dbReference type="NCBI Taxonomy" id="4565"/>
    <lineage>
        <taxon>Eukaryota</taxon>
        <taxon>Viridiplantae</taxon>
        <taxon>Streptophyta</taxon>
        <taxon>Embryophyta</taxon>
        <taxon>Tracheophyta</taxon>
        <taxon>Spermatophyta</taxon>
        <taxon>Magnoliopsida</taxon>
        <taxon>Liliopsida</taxon>
        <taxon>Poales</taxon>
        <taxon>Poaceae</taxon>
        <taxon>BOP clade</taxon>
        <taxon>Pooideae</taxon>
        <taxon>Triticodae</taxon>
        <taxon>Triticeae</taxon>
        <taxon>Triticinae</taxon>
        <taxon>Triticum</taxon>
    </lineage>
</organism>
<keyword evidence="7" id="KW-1185">Reference proteome</keyword>
<dbReference type="OrthoDB" id="688481at2759"/>
<proteinExistence type="predicted"/>
<dbReference type="InterPro" id="IPR002902">
    <property type="entry name" value="GNK2"/>
</dbReference>